<feature type="chain" id="PRO_5045720042" description="DUF1735 domain-containing protein" evidence="1">
    <location>
        <begin position="25"/>
        <end position="497"/>
    </location>
</feature>
<evidence type="ECO:0000256" key="1">
    <source>
        <dbReference type="SAM" id="SignalP"/>
    </source>
</evidence>
<dbReference type="PROSITE" id="PS51257">
    <property type="entry name" value="PROKAR_LIPOPROTEIN"/>
    <property type="match status" value="1"/>
</dbReference>
<protein>
    <recommendedName>
        <fullName evidence="4">DUF1735 domain-containing protein</fullName>
    </recommendedName>
</protein>
<name>A0ABS9RIC2_9FLAO</name>
<gene>
    <name evidence="2" type="ORF">MKW35_08685</name>
</gene>
<dbReference type="RefSeq" id="WP_240573030.1">
    <property type="nucleotide sequence ID" value="NZ_JAKVQD010000002.1"/>
</dbReference>
<organism evidence="2 3">
    <name type="scientific">Aestuariibaculum lutulentum</name>
    <dbReference type="NCBI Taxonomy" id="2920935"/>
    <lineage>
        <taxon>Bacteria</taxon>
        <taxon>Pseudomonadati</taxon>
        <taxon>Bacteroidota</taxon>
        <taxon>Flavobacteriia</taxon>
        <taxon>Flavobacteriales</taxon>
        <taxon>Flavobacteriaceae</taxon>
    </lineage>
</organism>
<accession>A0ABS9RIC2</accession>
<evidence type="ECO:0000313" key="3">
    <source>
        <dbReference type="Proteomes" id="UP001156141"/>
    </source>
</evidence>
<dbReference type="EMBL" id="JAKVQD010000002">
    <property type="protein sequence ID" value="MCH4552695.1"/>
    <property type="molecule type" value="Genomic_DNA"/>
</dbReference>
<keyword evidence="3" id="KW-1185">Reference proteome</keyword>
<feature type="signal peptide" evidence="1">
    <location>
        <begin position="1"/>
        <end position="24"/>
    </location>
</feature>
<comment type="caution">
    <text evidence="2">The sequence shown here is derived from an EMBL/GenBank/DDBJ whole genome shotgun (WGS) entry which is preliminary data.</text>
</comment>
<evidence type="ECO:0000313" key="2">
    <source>
        <dbReference type="EMBL" id="MCH4552695.1"/>
    </source>
</evidence>
<proteinExistence type="predicted"/>
<evidence type="ECO:0008006" key="4">
    <source>
        <dbReference type="Google" id="ProtNLM"/>
    </source>
</evidence>
<keyword evidence="1" id="KW-0732">Signal</keyword>
<reference evidence="2" key="1">
    <citation type="submission" date="2022-02" db="EMBL/GenBank/DDBJ databases">
        <title>Aestuariibaculum sp., a marine bacterium isolated from sediment in Guangxi.</title>
        <authorList>
            <person name="Ying J."/>
        </authorList>
    </citation>
    <scope>NUCLEOTIDE SEQUENCE</scope>
    <source>
        <strain evidence="2">L182</strain>
    </source>
</reference>
<sequence>MKILHKMKAIKILYSILGVSLLFACSSDESSKLLNGDDEQFIRFFLLVDSNNNALEYPSSNGSLSAVSEFNKEDIKTLKIPVALTATEITENTTATFTTSIDGDIDLTIQPEQTLRFSPTKLVDTIYVTINKRWDFSQIPQLKLGLSEVSNSDIQIGIPNSLQPNDELVVNFNKPSFQYAFNTNRIEISGDPSDEIEVKVNFPLGYFNDDIDESEIFSFLNGFDYTINRTSKDANSITFTITLNEAINNDDVYYQTVISLQEYNGYVPTGNSVLQIVKPIKSERDINTNPAASFYNLADQYYRTYGETWNDFNDDGICQWSSFNAFTYPVIVDVNDANAILYDDLGTIDTSDDIYHDAFKIGFNSTIATSTTNSFNIKRWFSNESTSAANSPGFNISPALEFFPENGTNKTQGTVLVIPQYITIGGNNDTSHVFAISGEGTYEEIATGLFEIKFQLHLTNEEVLGGTVTAEYRLYNNRSYPDPEDLTTTNCLKEYSL</sequence>
<dbReference type="Proteomes" id="UP001156141">
    <property type="component" value="Unassembled WGS sequence"/>
</dbReference>